<gene>
    <name evidence="1" type="ORF">L6452_38776</name>
</gene>
<sequence length="164" mass="17201">MEDQEVVYDIGYGYGNPCRYLQHVLTSLLRCFGLENQEEGKERSGGGGGGGGGGGEVEDPPLPSSTSPSSDPPVIDPTDEPVSIAAPLNQSPKHQGNEGDEDNDSNFNINSSEEGDIGIAVVCGASDISFSSMEVSGNYDDVRVKPSFEDDGGFVLVDDLAELL</sequence>
<dbReference type="EMBL" id="CM042061">
    <property type="protein sequence ID" value="KAI3672679.1"/>
    <property type="molecule type" value="Genomic_DNA"/>
</dbReference>
<evidence type="ECO:0000313" key="1">
    <source>
        <dbReference type="EMBL" id="KAI3672679.1"/>
    </source>
</evidence>
<name>A0ACB8XRM3_ARCLA</name>
<proteinExistence type="predicted"/>
<dbReference type="Proteomes" id="UP001055879">
    <property type="component" value="Linkage Group LG15"/>
</dbReference>
<keyword evidence="2" id="KW-1185">Reference proteome</keyword>
<reference evidence="2" key="1">
    <citation type="journal article" date="2022" name="Mol. Ecol. Resour.">
        <title>The genomes of chicory, endive, great burdock and yacon provide insights into Asteraceae palaeo-polyploidization history and plant inulin production.</title>
        <authorList>
            <person name="Fan W."/>
            <person name="Wang S."/>
            <person name="Wang H."/>
            <person name="Wang A."/>
            <person name="Jiang F."/>
            <person name="Liu H."/>
            <person name="Zhao H."/>
            <person name="Xu D."/>
            <person name="Zhang Y."/>
        </authorList>
    </citation>
    <scope>NUCLEOTIDE SEQUENCE [LARGE SCALE GENOMIC DNA]</scope>
    <source>
        <strain evidence="2">cv. Niubang</strain>
    </source>
</reference>
<reference evidence="1 2" key="2">
    <citation type="journal article" date="2022" name="Mol. Ecol. Resour.">
        <title>The genomes of chicory, endive, great burdock and yacon provide insights into Asteraceae paleo-polyploidization history and plant inulin production.</title>
        <authorList>
            <person name="Fan W."/>
            <person name="Wang S."/>
            <person name="Wang H."/>
            <person name="Wang A."/>
            <person name="Jiang F."/>
            <person name="Liu H."/>
            <person name="Zhao H."/>
            <person name="Xu D."/>
            <person name="Zhang Y."/>
        </authorList>
    </citation>
    <scope>NUCLEOTIDE SEQUENCE [LARGE SCALE GENOMIC DNA]</scope>
    <source>
        <strain evidence="2">cv. Niubang</strain>
    </source>
</reference>
<protein>
    <submittedName>
        <fullName evidence="1">Uncharacterized protein</fullName>
    </submittedName>
</protein>
<comment type="caution">
    <text evidence="1">The sequence shown here is derived from an EMBL/GenBank/DDBJ whole genome shotgun (WGS) entry which is preliminary data.</text>
</comment>
<accession>A0ACB8XRM3</accession>
<organism evidence="1 2">
    <name type="scientific">Arctium lappa</name>
    <name type="common">Greater burdock</name>
    <name type="synonym">Lappa major</name>
    <dbReference type="NCBI Taxonomy" id="4217"/>
    <lineage>
        <taxon>Eukaryota</taxon>
        <taxon>Viridiplantae</taxon>
        <taxon>Streptophyta</taxon>
        <taxon>Embryophyta</taxon>
        <taxon>Tracheophyta</taxon>
        <taxon>Spermatophyta</taxon>
        <taxon>Magnoliopsida</taxon>
        <taxon>eudicotyledons</taxon>
        <taxon>Gunneridae</taxon>
        <taxon>Pentapetalae</taxon>
        <taxon>asterids</taxon>
        <taxon>campanulids</taxon>
        <taxon>Asterales</taxon>
        <taxon>Asteraceae</taxon>
        <taxon>Carduoideae</taxon>
        <taxon>Cardueae</taxon>
        <taxon>Arctiinae</taxon>
        <taxon>Arctium</taxon>
    </lineage>
</organism>
<evidence type="ECO:0000313" key="2">
    <source>
        <dbReference type="Proteomes" id="UP001055879"/>
    </source>
</evidence>